<dbReference type="EMBL" id="AB592928">
    <property type="protein sequence ID" value="BAJ78562.1"/>
    <property type="molecule type" value="Genomic_DNA"/>
</dbReference>
<protein>
    <submittedName>
        <fullName evidence="7 8">GP104</fullName>
    </submittedName>
</protein>
<evidence type="ECO:0000313" key="7">
    <source>
        <dbReference type="EMBL" id="AGE11574.1"/>
    </source>
</evidence>
<feature type="region of interest" description="Disordered" evidence="6">
    <location>
        <begin position="621"/>
        <end position="642"/>
    </location>
</feature>
<dbReference type="Proteomes" id="UP000102041">
    <property type="component" value="Segment"/>
</dbReference>
<evidence type="ECO:0000256" key="3">
    <source>
        <dbReference type="ARBA" id="ARBA00022844"/>
    </source>
</evidence>
<dbReference type="KEGG" id="vg:14536697"/>
<dbReference type="InterPro" id="IPR002660">
    <property type="entry name" value="Herpes_Portal"/>
</dbReference>
<dbReference type="Pfam" id="PF01763">
    <property type="entry name" value="Herpes_UL6"/>
    <property type="match status" value="1"/>
</dbReference>
<proteinExistence type="inferred from homology"/>
<evidence type="ECO:0000313" key="8">
    <source>
        <dbReference type="EMBL" id="BAJ78562.1"/>
    </source>
</evidence>
<organism evidence="8 9">
    <name type="scientific">Guinea pig cytomegalovirus (strain 22122)</name>
    <name type="common">GPCMV</name>
    <dbReference type="NCBI Taxonomy" id="103920"/>
    <lineage>
        <taxon>Viruses</taxon>
        <taxon>Duplodnaviria</taxon>
        <taxon>Heunggongvirae</taxon>
        <taxon>Peploviricota</taxon>
        <taxon>Herviviricetes</taxon>
        <taxon>Herpesvirales</taxon>
        <taxon>Orthoherpesviridae</taxon>
        <taxon>Betaherpesvirinae</taxon>
        <taxon>Quwivirus</taxon>
        <taxon>Quwivirus caviidbeta2</taxon>
    </lineage>
</organism>
<keyword evidence="5" id="KW-0175">Coiled coil</keyword>
<dbReference type="GeneID" id="14536697"/>
<dbReference type="HAMAP" id="MF_04012">
    <property type="entry name" value="HSV_PORTL"/>
    <property type="match status" value="1"/>
</dbReference>
<name>B7TQ06_GPCMV</name>
<keyword evidence="3" id="KW-0946">Virion</keyword>
<keyword evidence="1" id="KW-1048">Host nucleus</keyword>
<evidence type="ECO:0000256" key="2">
    <source>
        <dbReference type="ARBA" id="ARBA00022612"/>
    </source>
</evidence>
<dbReference type="OrthoDB" id="2470at10239"/>
<gene>
    <name evidence="8" type="primary">GP104</name>
</gene>
<evidence type="ECO:0000256" key="4">
    <source>
        <dbReference type="ARBA" id="ARBA00023219"/>
    </source>
</evidence>
<keyword evidence="10" id="KW-1185">Reference proteome</keyword>
<evidence type="ECO:0000313" key="9">
    <source>
        <dbReference type="Proteomes" id="UP000102041"/>
    </source>
</evidence>
<evidence type="ECO:0000313" key="10">
    <source>
        <dbReference type="Proteomes" id="UP000132784"/>
    </source>
</evidence>
<dbReference type="Proteomes" id="UP000132784">
    <property type="component" value="Segment"/>
</dbReference>
<reference evidence="7 10" key="2">
    <citation type="journal article" date="2013" name="Genome Announc.">
        <title>Complete genome sequence of pathogenic Guinea pig cytomegalovirus from salivary gland homogenates of infected animals.</title>
        <authorList>
            <person name="Yang D."/>
            <person name="Tamburro K."/>
            <person name="Dittmer D."/>
            <person name="Cui X."/>
            <person name="McVoy M.A."/>
            <person name="Hernandez-Alvarado N."/>
            <person name="Schleiss M.R."/>
        </authorList>
    </citation>
    <scope>NUCLEOTIDE SEQUENCE [LARGE SCALE GENOMIC DNA]</scope>
    <source>
        <strain evidence="7">21222</strain>
    </source>
</reference>
<reference evidence="8 9" key="1">
    <citation type="journal article" date="2011" name="J. Gen. Virol.">
        <title>Re-evaluation of the genome sequence of guinea pig cytomegalovirus.</title>
        <authorList>
            <person name="Kanai K."/>
            <person name="Yamada S."/>
            <person name="Yamamoto Y."/>
            <person name="Fukui Y."/>
            <person name="Kurane I."/>
            <person name="Inoue N."/>
        </authorList>
    </citation>
    <scope>NUCLEOTIDE SEQUENCE [LARGE SCALE GENOMIC DNA]</scope>
    <source>
        <strain evidence="8">22122</strain>
    </source>
</reference>
<dbReference type="GO" id="GO:0044423">
    <property type="term" value="C:virion component"/>
    <property type="evidence" value="ECO:0007669"/>
    <property type="project" value="UniProtKB-KW"/>
</dbReference>
<evidence type="ECO:0000256" key="6">
    <source>
        <dbReference type="SAM" id="MobiDB-lite"/>
    </source>
</evidence>
<feature type="coiled-coil region" evidence="5">
    <location>
        <begin position="424"/>
        <end position="458"/>
    </location>
</feature>
<dbReference type="EMBL" id="KC503762">
    <property type="protein sequence ID" value="AGE11574.1"/>
    <property type="molecule type" value="Genomic_DNA"/>
</dbReference>
<evidence type="ECO:0000256" key="1">
    <source>
        <dbReference type="ARBA" id="ARBA00022562"/>
    </source>
</evidence>
<keyword evidence="2" id="KW-1188">Viral release from host cell</keyword>
<accession>B7TQ06</accession>
<sequence>MRRNHPGGRSSSENVQALNPRTLSTIRSILAADDILRTKVASYLDPRLTDSADILFPTQKTIAFFQLIHGEMGSRSGQTIHQVLRDPSVLRKQIFYGLCNEILNSVTMREVAEEWRSHNRLFPYPFRQEPAVLDYLNAWAGALEQSVESTLCSVLISLIDRYLKNHVYELYVDWIVTIGLVPLSRPSETVEFRRNRDEFIRRSVSEASRNGSPLLETLLEKNRSYLARTITELRSLDVHNSVDLSIRRFRHSGKLAAHLGDKSVELHVAQTPLAYGGIGSDGEAVIYTTPAAHLYRELSRYDAVCRHQKVCQLLNTFPVKAITTSRHELNSKKIVELMEKHDRGADAKKSIMKFLLNIADSKSKIGLEDSVEAFIQEVTPSMVDQTRLLPSRPPFQDPHAPGGAAGVQGAADRNVRELFKKQVIKCLEDQIQDQMDQIQDLKLINQNWERRARELALALARYGHREAQCGQERRQLDDLNSLSVNEAVQQTQSLPFEPLAVDDNRLVANSFFSQYIPDTVPIGRHLDELWELEYTRTFKLRKLVTYQGTEETVQYSNYTIERVLLPLVHRLMGLSSFTPIPEDYVGLSYGELTHVSYRDSKLNRYVRFVCAHEVLKVRSRGTVGDSPQTEGHSGPLVSLGDGSRKHSLTEDVALFGSGPVGPFSDELDPVQRKVRRIRRTRNIQHYAAPQGYAGGAY</sequence>
<dbReference type="GO" id="GO:0051276">
    <property type="term" value="P:chromosome organization"/>
    <property type="evidence" value="ECO:0007669"/>
    <property type="project" value="InterPro"/>
</dbReference>
<keyword evidence="4" id="KW-0231">Viral genome packaging</keyword>
<evidence type="ECO:0000256" key="5">
    <source>
        <dbReference type="SAM" id="Coils"/>
    </source>
</evidence>
<organismHost>
    <name type="scientific">Cavia porcellus</name>
    <name type="common">Guinea pig</name>
    <dbReference type="NCBI Taxonomy" id="10141"/>
</organismHost>
<dbReference type="RefSeq" id="YP_007417870.1">
    <property type="nucleotide sequence ID" value="NC_020231.1"/>
</dbReference>